<keyword evidence="5 10" id="KW-1133">Transmembrane helix</keyword>
<evidence type="ECO:0000259" key="11">
    <source>
        <dbReference type="PROSITE" id="PS50111"/>
    </source>
</evidence>
<keyword evidence="6 10" id="KW-0472">Membrane</keyword>
<evidence type="ECO:0000256" key="9">
    <source>
        <dbReference type="PROSITE-ProRule" id="PRU00284"/>
    </source>
</evidence>
<dbReference type="CDD" id="cd12912">
    <property type="entry name" value="PDC2_MCP_like"/>
    <property type="match status" value="1"/>
</dbReference>
<dbReference type="SMART" id="SM00304">
    <property type="entry name" value="HAMP"/>
    <property type="match status" value="1"/>
</dbReference>
<organism evidence="13 14">
    <name type="scientific">Clostridium drakei</name>
    <dbReference type="NCBI Taxonomy" id="332101"/>
    <lineage>
        <taxon>Bacteria</taxon>
        <taxon>Bacillati</taxon>
        <taxon>Bacillota</taxon>
        <taxon>Clostridia</taxon>
        <taxon>Eubacteriales</taxon>
        <taxon>Clostridiaceae</taxon>
        <taxon>Clostridium</taxon>
    </lineage>
</organism>
<feature type="domain" description="Methyl-accepting transducer" evidence="11">
    <location>
        <begin position="385"/>
        <end position="642"/>
    </location>
</feature>
<evidence type="ECO:0000313" key="14">
    <source>
        <dbReference type="Proteomes" id="UP000244910"/>
    </source>
</evidence>
<accession>A0A2U8DN68</accession>
<dbReference type="SUPFAM" id="SSF58104">
    <property type="entry name" value="Methyl-accepting chemotaxis protein (MCP) signaling domain"/>
    <property type="match status" value="1"/>
</dbReference>
<dbReference type="InterPro" id="IPR004089">
    <property type="entry name" value="MCPsignal_dom"/>
</dbReference>
<dbReference type="Pfam" id="PF02743">
    <property type="entry name" value="dCache_1"/>
    <property type="match status" value="1"/>
</dbReference>
<keyword evidence="4 10" id="KW-0812">Transmembrane</keyword>
<keyword evidence="7 9" id="KW-0807">Transducer</keyword>
<evidence type="ECO:0000256" key="1">
    <source>
        <dbReference type="ARBA" id="ARBA00004651"/>
    </source>
</evidence>
<gene>
    <name evidence="13" type="ORF">B9W14_05070</name>
</gene>
<evidence type="ECO:0008006" key="15">
    <source>
        <dbReference type="Google" id="ProtNLM"/>
    </source>
</evidence>
<dbReference type="CDD" id="cd12913">
    <property type="entry name" value="PDC1_MCP_like"/>
    <property type="match status" value="1"/>
</dbReference>
<sequence>MGVRFMKGKMKLHTQIIAILIFMAIIPQCIIAFFNYYYVKKNFNNIFNDYLYTTLGKIDETIKSVDQSSRESVDMISKNTNNQNVLKDTNAANSILDFNNVYAQSHKEVSAAYLGVSDGRMLVQPKQDLPQGYDPRKRPWYPQGVSKNGEIVLTDPYEDAFNKGQYVVSYVKSIKDATSGQVIGVAGIDIKLTQIAQQVANSKIGDSGYVSVIDGTGTIIAHKDSSLIGKNAKDQKWINDVANSGKAGVFEKINGTNYFVYSLKNAETGWKVLGFIPETEFNSKINSIIKMILIIALIVIILAVIIGNLFSKSITKPVENIEKRLFKLSKGDFTEKIDENLNCSIEIDSITKSLNLMIGEVVEIIKETVESSKRIKESTEAMVGICQQATGAGEEIAKSIQGIANGASNQAENVDESFKLAELLGEKVKGCLDDSKHMLEASSRVKISTEKGLENINKLVINFDKTTKSNEEVLEEVNVLAENSKKVNEITETIKQITEQTNLLALNASIEAARAGDAGKGFAVVAEEVRKLAEQSGESAEEINAIVNKIGSGVKAVLDKINYSSEIGMETGNSVNETNSSFKDIESDSKLLRSSIEKVGYELEVIGKNREAMVETFSDLARISEDTAASTEEVSASSQEQASGLSEVLVSAEKLNKLTEELDAAVKNFKIN</sequence>
<dbReference type="AlphaFoldDB" id="A0A2U8DN68"/>
<evidence type="ECO:0000256" key="10">
    <source>
        <dbReference type="SAM" id="Phobius"/>
    </source>
</evidence>
<evidence type="ECO:0000256" key="3">
    <source>
        <dbReference type="ARBA" id="ARBA00022500"/>
    </source>
</evidence>
<dbReference type="InterPro" id="IPR029151">
    <property type="entry name" value="Sensor-like_sf"/>
</dbReference>
<evidence type="ECO:0000256" key="7">
    <source>
        <dbReference type="ARBA" id="ARBA00023224"/>
    </source>
</evidence>
<evidence type="ECO:0000256" key="2">
    <source>
        <dbReference type="ARBA" id="ARBA00022475"/>
    </source>
</evidence>
<feature type="domain" description="HAMP" evidence="12">
    <location>
        <begin position="312"/>
        <end position="366"/>
    </location>
</feature>
<dbReference type="Gene3D" id="3.30.450.20">
    <property type="entry name" value="PAS domain"/>
    <property type="match status" value="2"/>
</dbReference>
<dbReference type="OrthoDB" id="13222at2"/>
<dbReference type="Proteomes" id="UP000244910">
    <property type="component" value="Chromosome"/>
</dbReference>
<dbReference type="InterPro" id="IPR003660">
    <property type="entry name" value="HAMP_dom"/>
</dbReference>
<evidence type="ECO:0000256" key="5">
    <source>
        <dbReference type="ARBA" id="ARBA00022989"/>
    </source>
</evidence>
<dbReference type="PROSITE" id="PS50111">
    <property type="entry name" value="CHEMOTAXIS_TRANSDUC_2"/>
    <property type="match status" value="1"/>
</dbReference>
<feature type="transmembrane region" description="Helical" evidence="10">
    <location>
        <begin position="288"/>
        <end position="310"/>
    </location>
</feature>
<dbReference type="InterPro" id="IPR033479">
    <property type="entry name" value="dCache_1"/>
</dbReference>
<dbReference type="SUPFAM" id="SSF103190">
    <property type="entry name" value="Sensory domain-like"/>
    <property type="match status" value="1"/>
</dbReference>
<comment type="subcellular location">
    <subcellularLocation>
        <location evidence="1">Cell membrane</location>
        <topology evidence="1">Multi-pass membrane protein</topology>
    </subcellularLocation>
</comment>
<dbReference type="GO" id="GO:0007165">
    <property type="term" value="P:signal transduction"/>
    <property type="evidence" value="ECO:0007669"/>
    <property type="project" value="UniProtKB-KW"/>
</dbReference>
<dbReference type="Gene3D" id="1.10.287.950">
    <property type="entry name" value="Methyl-accepting chemotaxis protein"/>
    <property type="match status" value="1"/>
</dbReference>
<dbReference type="SMART" id="SM00283">
    <property type="entry name" value="MA"/>
    <property type="match status" value="1"/>
</dbReference>
<name>A0A2U8DN68_9CLOT</name>
<dbReference type="Pfam" id="PF00015">
    <property type="entry name" value="MCPsignal"/>
    <property type="match status" value="1"/>
</dbReference>
<evidence type="ECO:0000259" key="12">
    <source>
        <dbReference type="PROSITE" id="PS50885"/>
    </source>
</evidence>
<evidence type="ECO:0000256" key="8">
    <source>
        <dbReference type="ARBA" id="ARBA00029447"/>
    </source>
</evidence>
<evidence type="ECO:0000256" key="6">
    <source>
        <dbReference type="ARBA" id="ARBA00023136"/>
    </source>
</evidence>
<dbReference type="PANTHER" id="PTHR32089:SF114">
    <property type="entry name" value="METHYL-ACCEPTING CHEMOTAXIS PROTEIN MCPB"/>
    <property type="match status" value="1"/>
</dbReference>
<dbReference type="KEGG" id="cdrk:B9W14_05070"/>
<keyword evidence="3" id="KW-0145">Chemotaxis</keyword>
<dbReference type="EMBL" id="CP020953">
    <property type="protein sequence ID" value="AWI03885.1"/>
    <property type="molecule type" value="Genomic_DNA"/>
</dbReference>
<evidence type="ECO:0000313" key="13">
    <source>
        <dbReference type="EMBL" id="AWI03885.1"/>
    </source>
</evidence>
<evidence type="ECO:0000256" key="4">
    <source>
        <dbReference type="ARBA" id="ARBA00022692"/>
    </source>
</evidence>
<comment type="similarity">
    <text evidence="8">Belongs to the methyl-accepting chemotaxis (MCP) protein family.</text>
</comment>
<protein>
    <recommendedName>
        <fullName evidence="15">Methyl-accepting chemotaxis protein</fullName>
    </recommendedName>
</protein>
<dbReference type="PANTHER" id="PTHR32089">
    <property type="entry name" value="METHYL-ACCEPTING CHEMOTAXIS PROTEIN MCPB"/>
    <property type="match status" value="1"/>
</dbReference>
<keyword evidence="2" id="KW-1003">Cell membrane</keyword>
<proteinExistence type="inferred from homology"/>
<reference evidence="14" key="1">
    <citation type="submission" date="2017-04" db="EMBL/GenBank/DDBJ databases">
        <authorList>
            <person name="Song Y."/>
            <person name="Cho B.-K."/>
        </authorList>
    </citation>
    <scope>NUCLEOTIDE SEQUENCE [LARGE SCALE GENOMIC DNA]</scope>
    <source>
        <strain evidence="14">SL1</strain>
    </source>
</reference>
<feature type="transmembrane region" description="Helical" evidence="10">
    <location>
        <begin position="12"/>
        <end position="38"/>
    </location>
</feature>
<dbReference type="GO" id="GO:0005886">
    <property type="term" value="C:plasma membrane"/>
    <property type="evidence" value="ECO:0007669"/>
    <property type="project" value="UniProtKB-SubCell"/>
</dbReference>
<dbReference type="PROSITE" id="PS50885">
    <property type="entry name" value="HAMP"/>
    <property type="match status" value="1"/>
</dbReference>
<dbReference type="GO" id="GO:0006935">
    <property type="term" value="P:chemotaxis"/>
    <property type="evidence" value="ECO:0007669"/>
    <property type="project" value="UniProtKB-KW"/>
</dbReference>
<keyword evidence="14" id="KW-1185">Reference proteome</keyword>